<keyword evidence="1" id="KW-0812">Transmembrane</keyword>
<name>A0A645FEI3_9ZZZZ</name>
<accession>A0A645FEI3</accession>
<sequence length="144" mass="16501">MLMAGRPHCLRRFYHARTVTERKYHYRTHEIIAGKPATVCLRHRYCSLALKGVFAYLPFGCSSSVHAPNVTWISIFIFQAAVESEKNILSIAMTFLRQNRNLSYKFSFNIFSIFFNPRSMAIRTAFSLTLSAFAIAALLISIKK</sequence>
<evidence type="ECO:0000313" key="2">
    <source>
        <dbReference type="EMBL" id="MPN12805.1"/>
    </source>
</evidence>
<protein>
    <submittedName>
        <fullName evidence="2">Uncharacterized protein</fullName>
    </submittedName>
</protein>
<evidence type="ECO:0000256" key="1">
    <source>
        <dbReference type="SAM" id="Phobius"/>
    </source>
</evidence>
<reference evidence="2" key="1">
    <citation type="submission" date="2019-08" db="EMBL/GenBank/DDBJ databases">
        <authorList>
            <person name="Kucharzyk K."/>
            <person name="Murdoch R.W."/>
            <person name="Higgins S."/>
            <person name="Loffler F."/>
        </authorList>
    </citation>
    <scope>NUCLEOTIDE SEQUENCE</scope>
</reference>
<feature type="transmembrane region" description="Helical" evidence="1">
    <location>
        <begin position="120"/>
        <end position="142"/>
    </location>
</feature>
<organism evidence="2">
    <name type="scientific">bioreactor metagenome</name>
    <dbReference type="NCBI Taxonomy" id="1076179"/>
    <lineage>
        <taxon>unclassified sequences</taxon>
        <taxon>metagenomes</taxon>
        <taxon>ecological metagenomes</taxon>
    </lineage>
</organism>
<keyword evidence="1" id="KW-0472">Membrane</keyword>
<dbReference type="AlphaFoldDB" id="A0A645FEI3"/>
<comment type="caution">
    <text evidence="2">The sequence shown here is derived from an EMBL/GenBank/DDBJ whole genome shotgun (WGS) entry which is preliminary data.</text>
</comment>
<proteinExistence type="predicted"/>
<keyword evidence="1" id="KW-1133">Transmembrane helix</keyword>
<gene>
    <name evidence="2" type="ORF">SDC9_160125</name>
</gene>
<dbReference type="EMBL" id="VSSQ01059222">
    <property type="protein sequence ID" value="MPN12805.1"/>
    <property type="molecule type" value="Genomic_DNA"/>
</dbReference>